<dbReference type="NCBIfam" id="NF011470">
    <property type="entry name" value="PRK14887.1"/>
    <property type="match status" value="1"/>
</dbReference>
<proteinExistence type="inferred from homology"/>
<evidence type="ECO:0000313" key="4">
    <source>
        <dbReference type="Proteomes" id="UP000199607"/>
    </source>
</evidence>
<reference evidence="4" key="1">
    <citation type="submission" date="2016-10" db="EMBL/GenBank/DDBJ databases">
        <authorList>
            <person name="Varghese N."/>
            <person name="Submissions S."/>
        </authorList>
    </citation>
    <scope>NUCLEOTIDE SEQUENCE [LARGE SCALE GENOMIC DNA]</scope>
    <source>
        <strain evidence="4">CGMCC 1.7738</strain>
    </source>
</reference>
<dbReference type="EMBL" id="FOTC01000002">
    <property type="protein sequence ID" value="SFL00423.1"/>
    <property type="molecule type" value="Genomic_DNA"/>
</dbReference>
<dbReference type="STRING" id="553466.SAMN04487950_1880"/>
<sequence>MEHHDAQSGRDSGSPRAHTASLSFTYPDERRARVVERSVAVEVGDIDDARSGATVARDTDTVEVTVHASDLVALRAGINSWTRMVGVAEDVAVAAESKGTSRSPR</sequence>
<feature type="region of interest" description="Disordered" evidence="2">
    <location>
        <begin position="1"/>
        <end position="25"/>
    </location>
</feature>
<comment type="similarity">
    <text evidence="1">Belongs to the CTAG/PCC1 family.</text>
</comment>
<organism evidence="3 4">
    <name type="scientific">Halogranum rubrum</name>
    <dbReference type="NCBI Taxonomy" id="553466"/>
    <lineage>
        <taxon>Archaea</taxon>
        <taxon>Methanobacteriati</taxon>
        <taxon>Methanobacteriota</taxon>
        <taxon>Stenosarchaea group</taxon>
        <taxon>Halobacteria</taxon>
        <taxon>Halobacteriales</taxon>
        <taxon>Haloferacaceae</taxon>
    </lineage>
</organism>
<dbReference type="AlphaFoldDB" id="A0A1I4E570"/>
<keyword evidence="4" id="KW-1185">Reference proteome</keyword>
<dbReference type="Gene3D" id="3.30.310.50">
    <property type="entry name" value="Alpha-D-phosphohexomutase, C-terminal domain"/>
    <property type="match status" value="1"/>
</dbReference>
<name>A0A1I4E570_9EURY</name>
<dbReference type="InterPro" id="IPR015419">
    <property type="entry name" value="CTAG/Pcc1"/>
</dbReference>
<evidence type="ECO:0000256" key="2">
    <source>
        <dbReference type="SAM" id="MobiDB-lite"/>
    </source>
</evidence>
<evidence type="ECO:0000256" key="1">
    <source>
        <dbReference type="ARBA" id="ARBA00007073"/>
    </source>
</evidence>
<gene>
    <name evidence="3" type="ORF">SAMN04487950_1880</name>
</gene>
<evidence type="ECO:0000313" key="3">
    <source>
        <dbReference type="EMBL" id="SFL00423.1"/>
    </source>
</evidence>
<dbReference type="Pfam" id="PF09341">
    <property type="entry name" value="Pcc1"/>
    <property type="match status" value="1"/>
</dbReference>
<dbReference type="RefSeq" id="WP_009366489.1">
    <property type="nucleotide sequence ID" value="NZ_FOTC01000002.1"/>
</dbReference>
<accession>A0A1I4E570</accession>
<protein>
    <submittedName>
        <fullName evidence="3">KEOPS complex subunit Pcc1</fullName>
    </submittedName>
</protein>
<dbReference type="Proteomes" id="UP000199607">
    <property type="component" value="Unassembled WGS sequence"/>
</dbReference>